<organism evidence="2 3">
    <name type="scientific">Methylohalomonas lacus</name>
    <dbReference type="NCBI Taxonomy" id="398773"/>
    <lineage>
        <taxon>Bacteria</taxon>
        <taxon>Pseudomonadati</taxon>
        <taxon>Pseudomonadota</taxon>
        <taxon>Gammaproteobacteria</taxon>
        <taxon>Methylohalomonadales</taxon>
        <taxon>Methylohalomonadaceae</taxon>
        <taxon>Methylohalomonas</taxon>
    </lineage>
</organism>
<keyword evidence="3" id="KW-1185">Reference proteome</keyword>
<proteinExistence type="predicted"/>
<sequence length="88" mass="10229">MLSKLKRWSRRTQDPATPADACPAVEDIQENDDVSRFLCADVSEDVRRQALRTLFHKPKFNRRDGLDDYDEDYRLVHTGARIGPKRQA</sequence>
<evidence type="ECO:0000313" key="3">
    <source>
        <dbReference type="Proteomes" id="UP001204445"/>
    </source>
</evidence>
<dbReference type="RefSeq" id="WP_259056605.1">
    <property type="nucleotide sequence ID" value="NZ_JANUCT010000017.1"/>
</dbReference>
<feature type="compositionally biased region" description="Basic residues" evidence="1">
    <location>
        <begin position="1"/>
        <end position="10"/>
    </location>
</feature>
<protein>
    <recommendedName>
        <fullName evidence="4">DUF3306 domain-containing protein</fullName>
    </recommendedName>
</protein>
<dbReference type="Pfam" id="PF11748">
    <property type="entry name" value="DUF3306"/>
    <property type="match status" value="1"/>
</dbReference>
<reference evidence="2" key="1">
    <citation type="submission" date="2022-08" db="EMBL/GenBank/DDBJ databases">
        <title>Genomic Encyclopedia of Type Strains, Phase III (KMG-III): the genomes of soil and plant-associated and newly described type strains.</title>
        <authorList>
            <person name="Whitman W."/>
        </authorList>
    </citation>
    <scope>NUCLEOTIDE SEQUENCE</scope>
    <source>
        <strain evidence="2">HMT 1</strain>
    </source>
</reference>
<dbReference type="InterPro" id="IPR021735">
    <property type="entry name" value="DUF3306"/>
</dbReference>
<dbReference type="Proteomes" id="UP001204445">
    <property type="component" value="Unassembled WGS sequence"/>
</dbReference>
<gene>
    <name evidence="2" type="ORF">J2T55_002214</name>
</gene>
<accession>A0AAE3L1K0</accession>
<name>A0AAE3L1K0_9GAMM</name>
<comment type="caution">
    <text evidence="2">The sequence shown here is derived from an EMBL/GenBank/DDBJ whole genome shotgun (WGS) entry which is preliminary data.</text>
</comment>
<dbReference type="AlphaFoldDB" id="A0AAE3L1K0"/>
<feature type="region of interest" description="Disordered" evidence="1">
    <location>
        <begin position="1"/>
        <end position="25"/>
    </location>
</feature>
<evidence type="ECO:0000313" key="2">
    <source>
        <dbReference type="EMBL" id="MCS3904179.1"/>
    </source>
</evidence>
<evidence type="ECO:0008006" key="4">
    <source>
        <dbReference type="Google" id="ProtNLM"/>
    </source>
</evidence>
<evidence type="ECO:0000256" key="1">
    <source>
        <dbReference type="SAM" id="MobiDB-lite"/>
    </source>
</evidence>
<dbReference type="EMBL" id="JANUCT010000017">
    <property type="protein sequence ID" value="MCS3904179.1"/>
    <property type="molecule type" value="Genomic_DNA"/>
</dbReference>